<dbReference type="AlphaFoldDB" id="A0A9P8YEF7"/>
<keyword evidence="3" id="KW-0862">Zinc</keyword>
<feature type="region of interest" description="Disordered" evidence="4">
    <location>
        <begin position="636"/>
        <end position="693"/>
    </location>
</feature>
<reference evidence="5" key="1">
    <citation type="journal article" date="2021" name="Nat. Commun.">
        <title>Genetic determinants of endophytism in the Arabidopsis root mycobiome.</title>
        <authorList>
            <person name="Mesny F."/>
            <person name="Miyauchi S."/>
            <person name="Thiergart T."/>
            <person name="Pickel B."/>
            <person name="Atanasova L."/>
            <person name="Karlsson M."/>
            <person name="Huettel B."/>
            <person name="Barry K.W."/>
            <person name="Haridas S."/>
            <person name="Chen C."/>
            <person name="Bauer D."/>
            <person name="Andreopoulos W."/>
            <person name="Pangilinan J."/>
            <person name="LaButti K."/>
            <person name="Riley R."/>
            <person name="Lipzen A."/>
            <person name="Clum A."/>
            <person name="Drula E."/>
            <person name="Henrissat B."/>
            <person name="Kohler A."/>
            <person name="Grigoriev I.V."/>
            <person name="Martin F.M."/>
            <person name="Hacquard S."/>
        </authorList>
    </citation>
    <scope>NUCLEOTIDE SEQUENCE</scope>
    <source>
        <strain evidence="5">MPI-CAGE-CH-0230</strain>
    </source>
</reference>
<dbReference type="GO" id="GO:0008270">
    <property type="term" value="F:zinc ion binding"/>
    <property type="evidence" value="ECO:0007669"/>
    <property type="project" value="UniProtKB-KW"/>
</dbReference>
<keyword evidence="6" id="KW-1185">Reference proteome</keyword>
<feature type="region of interest" description="Disordered" evidence="4">
    <location>
        <begin position="773"/>
        <end position="925"/>
    </location>
</feature>
<feature type="compositionally biased region" description="Polar residues" evidence="4">
    <location>
        <begin position="370"/>
        <end position="390"/>
    </location>
</feature>
<feature type="compositionally biased region" description="Low complexity" evidence="4">
    <location>
        <begin position="801"/>
        <end position="811"/>
    </location>
</feature>
<protein>
    <recommendedName>
        <fullName evidence="7">RING-type domain-containing protein</fullName>
    </recommendedName>
</protein>
<dbReference type="GeneID" id="70193149"/>
<feature type="compositionally biased region" description="Low complexity" evidence="4">
    <location>
        <begin position="92"/>
        <end position="108"/>
    </location>
</feature>
<name>A0A9P8YEF7_9PEZI</name>
<comment type="caution">
    <text evidence="5">The sequence shown here is derived from an EMBL/GenBank/DDBJ whole genome shotgun (WGS) entry which is preliminary data.</text>
</comment>
<feature type="compositionally biased region" description="Acidic residues" evidence="4">
    <location>
        <begin position="290"/>
        <end position="299"/>
    </location>
</feature>
<dbReference type="Proteomes" id="UP000756346">
    <property type="component" value="Unassembled WGS sequence"/>
</dbReference>
<feature type="compositionally biased region" description="Basic residues" evidence="4">
    <location>
        <begin position="8"/>
        <end position="17"/>
    </location>
</feature>
<feature type="region of interest" description="Disordered" evidence="4">
    <location>
        <begin position="1"/>
        <end position="420"/>
    </location>
</feature>
<dbReference type="RefSeq" id="XP_046015550.1">
    <property type="nucleotide sequence ID" value="XM_046163603.1"/>
</dbReference>
<feature type="compositionally biased region" description="Polar residues" evidence="4">
    <location>
        <begin position="883"/>
        <end position="893"/>
    </location>
</feature>
<accession>A0A9P8YEF7</accession>
<gene>
    <name evidence="5" type="ORF">B0I36DRAFT_92884</name>
</gene>
<evidence type="ECO:0000256" key="4">
    <source>
        <dbReference type="SAM" id="MobiDB-lite"/>
    </source>
</evidence>
<feature type="compositionally biased region" description="Low complexity" evidence="4">
    <location>
        <begin position="158"/>
        <end position="167"/>
    </location>
</feature>
<evidence type="ECO:0000256" key="3">
    <source>
        <dbReference type="ARBA" id="ARBA00022833"/>
    </source>
</evidence>
<feature type="compositionally biased region" description="Low complexity" evidence="4">
    <location>
        <begin position="856"/>
        <end position="866"/>
    </location>
</feature>
<sequence>MDYTHNGTGKHRTRASRPPRTSSESHRSDWDPADGFEHGSLPTRERRRSSQTKVLDDGRKSNYYPPTSSRPRRASDALPGRAQDPMPLTPQSAGHRSGRAATGSRSRAPVGSIRAPSAPRRVVEEEDDSSEEEEEDDEDESEDFEDIDDDDAVNVLPRSRAASRAASQLRRGIPPHPRDESPSTEGGGDTDLSDDSAHPLKTPAVRSRAVSRVKSSRRPSRSEFDADPDSDSDDESSSDISSESDVALRKSRRTTPQRKQIESAPIPVVSDLVRTQKTTPVKKRLKSAQDLDDELEDDSSSLLERDTTRDLDRLRSRQQLPEIHIANHISPTREHRRHHSDPKRPVRGQNYSPQRKSGTRRGPASPKVYYSSQSSANNLHRSHTAPSSYVTSRSAPTRRSNSTRRSSSWIEPQQTLQAVPRQRHARSKCLSCGTPEYLSEKLACRHRLCSHCLRTIFRDADPISPPICPCGRLISTEAVDSAMIPKDKKSWNRRYAKHIAHTRRFCPIDFCGVWIPPDLFDQHQRTGRCPQCTIQVCLTCNLNMKLHKRNRGCPGLDAQTMEHLEEVRNHPQRFCRECECSVQLSEDDRLAECHKCHKQTCAACDKEWRSCDCPWFVDGLKPERLATHPAAKVPVLEPQVPEAPPILPTSRNRRMSSSGRTNRSRASQHHEETRRRRRHDRTEPAFSQQILYDEPEEDYGGVVGISNTPGHFMNDNYRRGHESIVEPPSPPLPHPGVPFDRIEAGANYISGVNRARGVNGRVGSMERLAERFSDQRNGGSPGHRSYGPVPMQPSPSVPRIMAPSTTMMMPMSGPPAPTLRRHHTVDEELSSPRMQPIERTPMRRRTNDFVDDIEWPSPSSHSTRSQQSRRREAEIARAESPLDDNTNAVQQAGLSGEGRGADRVDEWRRHVLVAPERRSSVTAQG</sequence>
<feature type="compositionally biased region" description="Basic and acidic residues" evidence="4">
    <location>
        <begin position="303"/>
        <end position="315"/>
    </location>
</feature>
<dbReference type="InterPro" id="IPR017907">
    <property type="entry name" value="Znf_RING_CS"/>
</dbReference>
<feature type="compositionally biased region" description="Basic and acidic residues" evidence="4">
    <location>
        <begin position="899"/>
        <end position="919"/>
    </location>
</feature>
<evidence type="ECO:0000256" key="2">
    <source>
        <dbReference type="ARBA" id="ARBA00022771"/>
    </source>
</evidence>
<keyword evidence="1" id="KW-0479">Metal-binding</keyword>
<dbReference type="EMBL" id="JAGTJQ010000003">
    <property type="protein sequence ID" value="KAH7035457.1"/>
    <property type="molecule type" value="Genomic_DNA"/>
</dbReference>
<dbReference type="PROSITE" id="PS00518">
    <property type="entry name" value="ZF_RING_1"/>
    <property type="match status" value="1"/>
</dbReference>
<feature type="compositionally biased region" description="Low complexity" evidence="4">
    <location>
        <begin position="391"/>
        <end position="408"/>
    </location>
</feature>
<evidence type="ECO:0000256" key="1">
    <source>
        <dbReference type="ARBA" id="ARBA00022723"/>
    </source>
</evidence>
<keyword evidence="2" id="KW-0863">Zinc-finger</keyword>
<evidence type="ECO:0008006" key="7">
    <source>
        <dbReference type="Google" id="ProtNLM"/>
    </source>
</evidence>
<feature type="compositionally biased region" description="Acidic residues" evidence="4">
    <location>
        <begin position="225"/>
        <end position="237"/>
    </location>
</feature>
<organism evidence="5 6">
    <name type="scientific">Microdochium trichocladiopsis</name>
    <dbReference type="NCBI Taxonomy" id="1682393"/>
    <lineage>
        <taxon>Eukaryota</taxon>
        <taxon>Fungi</taxon>
        <taxon>Dikarya</taxon>
        <taxon>Ascomycota</taxon>
        <taxon>Pezizomycotina</taxon>
        <taxon>Sordariomycetes</taxon>
        <taxon>Xylariomycetidae</taxon>
        <taxon>Xylariales</taxon>
        <taxon>Microdochiaceae</taxon>
        <taxon>Microdochium</taxon>
    </lineage>
</organism>
<evidence type="ECO:0000313" key="5">
    <source>
        <dbReference type="EMBL" id="KAH7035457.1"/>
    </source>
</evidence>
<feature type="compositionally biased region" description="Acidic residues" evidence="4">
    <location>
        <begin position="124"/>
        <end position="152"/>
    </location>
</feature>
<dbReference type="CDD" id="cd20335">
    <property type="entry name" value="BRcat_RBR"/>
    <property type="match status" value="1"/>
</dbReference>
<dbReference type="OrthoDB" id="9977870at2759"/>
<evidence type="ECO:0000313" key="6">
    <source>
        <dbReference type="Proteomes" id="UP000756346"/>
    </source>
</evidence>
<feature type="compositionally biased region" description="Basic residues" evidence="4">
    <location>
        <begin position="209"/>
        <end position="219"/>
    </location>
</feature>
<proteinExistence type="predicted"/>